<comment type="caution">
    <text evidence="2">The sequence shown here is derived from an EMBL/GenBank/DDBJ whole genome shotgun (WGS) entry which is preliminary data.</text>
</comment>
<feature type="transmembrane region" description="Helical" evidence="1">
    <location>
        <begin position="229"/>
        <end position="254"/>
    </location>
</feature>
<feature type="transmembrane region" description="Helical" evidence="1">
    <location>
        <begin position="274"/>
        <end position="295"/>
    </location>
</feature>
<evidence type="ECO:0000256" key="1">
    <source>
        <dbReference type="SAM" id="Phobius"/>
    </source>
</evidence>
<feature type="transmembrane region" description="Helical" evidence="1">
    <location>
        <begin position="145"/>
        <end position="163"/>
    </location>
</feature>
<dbReference type="AlphaFoldDB" id="A0A841F604"/>
<sequence>MTRFRDIRILVPLLAWALAYGSVQIWSVVNGPGTALGAFTGAPATALCAAAAVAGLWQHRSPTPASITLGATATVLLAVAPYRLVLDLFGLVYSGSGIAFSAAPFASRVGCLTGAALLAVSTVAAVRRRSSGAAPAVALERPPRWAWASAYLVVAAFAVRMVWQAGFESSPPSGSSITFADAPLTGALTMLPFAAAGLLLPLALVHSWGRVFPRWVPVAAGRRVPRPLLLAPAALASVLILAYFASGTVALAATALRLVPGDAAEAARILAGTWLADLAYVAWGTGLAAAAVGYHRVTREGATPRTIMSS</sequence>
<feature type="transmembrane region" description="Helical" evidence="1">
    <location>
        <begin position="64"/>
        <end position="85"/>
    </location>
</feature>
<dbReference type="Proteomes" id="UP000548476">
    <property type="component" value="Unassembled WGS sequence"/>
</dbReference>
<organism evidence="2 3">
    <name type="scientific">Phytomonospora endophytica</name>
    <dbReference type="NCBI Taxonomy" id="714109"/>
    <lineage>
        <taxon>Bacteria</taxon>
        <taxon>Bacillati</taxon>
        <taxon>Actinomycetota</taxon>
        <taxon>Actinomycetes</taxon>
        <taxon>Micromonosporales</taxon>
        <taxon>Micromonosporaceae</taxon>
        <taxon>Phytomonospora</taxon>
    </lineage>
</organism>
<feature type="transmembrane region" description="Helical" evidence="1">
    <location>
        <begin position="183"/>
        <end position="208"/>
    </location>
</feature>
<feature type="transmembrane region" description="Helical" evidence="1">
    <location>
        <begin position="105"/>
        <end position="125"/>
    </location>
</feature>
<protein>
    <submittedName>
        <fullName evidence="2">Uncharacterized protein</fullName>
    </submittedName>
</protein>
<reference evidence="2 3" key="1">
    <citation type="submission" date="2020-08" db="EMBL/GenBank/DDBJ databases">
        <title>Genomic Encyclopedia of Type Strains, Phase IV (KMG-IV): sequencing the most valuable type-strain genomes for metagenomic binning, comparative biology and taxonomic classification.</title>
        <authorList>
            <person name="Goeker M."/>
        </authorList>
    </citation>
    <scope>NUCLEOTIDE SEQUENCE [LARGE SCALE GENOMIC DNA]</scope>
    <source>
        <strain evidence="2 3">YIM 65646</strain>
    </source>
</reference>
<keyword evidence="3" id="KW-1185">Reference proteome</keyword>
<feature type="transmembrane region" description="Helical" evidence="1">
    <location>
        <begin position="35"/>
        <end position="57"/>
    </location>
</feature>
<keyword evidence="1" id="KW-0472">Membrane</keyword>
<accession>A0A841F604</accession>
<proteinExistence type="predicted"/>
<evidence type="ECO:0000313" key="2">
    <source>
        <dbReference type="EMBL" id="MBB6032361.1"/>
    </source>
</evidence>
<dbReference type="RefSeq" id="WP_184785273.1">
    <property type="nucleotide sequence ID" value="NZ_BONT01000064.1"/>
</dbReference>
<name>A0A841F604_9ACTN</name>
<gene>
    <name evidence="2" type="ORF">HNR73_000203</name>
</gene>
<keyword evidence="1" id="KW-0812">Transmembrane</keyword>
<dbReference type="EMBL" id="JACHGT010000001">
    <property type="protein sequence ID" value="MBB6032361.1"/>
    <property type="molecule type" value="Genomic_DNA"/>
</dbReference>
<keyword evidence="1" id="KW-1133">Transmembrane helix</keyword>
<evidence type="ECO:0000313" key="3">
    <source>
        <dbReference type="Proteomes" id="UP000548476"/>
    </source>
</evidence>
<feature type="transmembrane region" description="Helical" evidence="1">
    <location>
        <begin position="7"/>
        <end position="29"/>
    </location>
</feature>